<organism evidence="2 3">
    <name type="scientific">Phialocephala subalpina</name>
    <dbReference type="NCBI Taxonomy" id="576137"/>
    <lineage>
        <taxon>Eukaryota</taxon>
        <taxon>Fungi</taxon>
        <taxon>Dikarya</taxon>
        <taxon>Ascomycota</taxon>
        <taxon>Pezizomycotina</taxon>
        <taxon>Leotiomycetes</taxon>
        <taxon>Helotiales</taxon>
        <taxon>Mollisiaceae</taxon>
        <taxon>Phialocephala</taxon>
        <taxon>Phialocephala fortinii species complex</taxon>
    </lineage>
</organism>
<dbReference type="OrthoDB" id="3433981at2759"/>
<dbReference type="EMBL" id="FJOG01000002">
    <property type="protein sequence ID" value="CZR51413.1"/>
    <property type="molecule type" value="Genomic_DNA"/>
</dbReference>
<reference evidence="2 3" key="1">
    <citation type="submission" date="2016-03" db="EMBL/GenBank/DDBJ databases">
        <authorList>
            <person name="Ploux O."/>
        </authorList>
    </citation>
    <scope>NUCLEOTIDE SEQUENCE [LARGE SCALE GENOMIC DNA]</scope>
    <source>
        <strain evidence="2 3">UAMH 11012</strain>
    </source>
</reference>
<evidence type="ECO:0000313" key="2">
    <source>
        <dbReference type="EMBL" id="CZR51413.1"/>
    </source>
</evidence>
<feature type="compositionally biased region" description="Basic and acidic residues" evidence="1">
    <location>
        <begin position="244"/>
        <end position="255"/>
    </location>
</feature>
<protein>
    <submittedName>
        <fullName evidence="2">Uncharacterized protein</fullName>
    </submittedName>
</protein>
<proteinExistence type="predicted"/>
<feature type="region of interest" description="Disordered" evidence="1">
    <location>
        <begin position="235"/>
        <end position="258"/>
    </location>
</feature>
<feature type="region of interest" description="Disordered" evidence="1">
    <location>
        <begin position="22"/>
        <end position="41"/>
    </location>
</feature>
<keyword evidence="3" id="KW-1185">Reference proteome</keyword>
<evidence type="ECO:0000256" key="1">
    <source>
        <dbReference type="SAM" id="MobiDB-lite"/>
    </source>
</evidence>
<sequence length="371" mass="42473">MEEMLGQGDRIRAAKETLDTSLKAVEQSYSTSDQPHSGGDDCERCIKRKADIRRAYYTYYLDADPDKEHGYWARKYKEELDKRYNDPQTSLDDLHSWFRLHMREVVRDICATSDEISPDALMEIFHDGRPTNDSLNICLTHLQQTAPNPDAATFTAELQKTRTAEERAQLYIKYYCSTSPNDSSLVKNFKAKYARIFEQQEPFNKVLEAMEQEAKDLQSVKLARLQRDINELEMAQSAHTKAQAKKDQKKRDREPTPGVAQCSLDGCANEINLATDEIIECADEHDRHDHQCCMGARCYYYPQPGPPGETGGGGLCQDCGEEEFTSYFCSQDCYHHNLELHRDDFHDGKGIHNDSDHLDIFSPAEDMEIVS</sequence>
<name>A0A1L7WF61_9HELO</name>
<evidence type="ECO:0000313" key="3">
    <source>
        <dbReference type="Proteomes" id="UP000184330"/>
    </source>
</evidence>
<dbReference type="AlphaFoldDB" id="A0A1L7WF61"/>
<dbReference type="Proteomes" id="UP000184330">
    <property type="component" value="Unassembled WGS sequence"/>
</dbReference>
<accession>A0A1L7WF61</accession>
<gene>
    <name evidence="2" type="ORF">PAC_01288</name>
</gene>